<feature type="binding site" evidence="11">
    <location>
        <position position="146"/>
    </location>
    <ligand>
        <name>Mg(2+)</name>
        <dbReference type="ChEBI" id="CHEBI:18420"/>
    </ligand>
</feature>
<evidence type="ECO:0000256" key="5">
    <source>
        <dbReference type="ARBA" id="ARBA00022723"/>
    </source>
</evidence>
<dbReference type="STRING" id="392484.LP43_1730"/>
<feature type="binding site" evidence="11">
    <location>
        <position position="175"/>
    </location>
    <ligand>
        <name>thiamine diphosphate</name>
        <dbReference type="ChEBI" id="CHEBI:58937"/>
    </ligand>
</feature>
<dbReference type="GO" id="GO:0030976">
    <property type="term" value="F:thiamine pyrophosphate binding"/>
    <property type="evidence" value="ECO:0007669"/>
    <property type="project" value="UniProtKB-UniRule"/>
</dbReference>
<evidence type="ECO:0000256" key="10">
    <source>
        <dbReference type="ARBA" id="ARBA00055605"/>
    </source>
</evidence>
<keyword evidence="8 11" id="KW-0786">Thiamine pyrophosphate</keyword>
<dbReference type="SUPFAM" id="SSF52518">
    <property type="entry name" value="Thiamin diphosphate-binding fold (THDP-binding)"/>
    <property type="match status" value="2"/>
</dbReference>
<dbReference type="Pfam" id="PF13292">
    <property type="entry name" value="DXP_synthase_N"/>
    <property type="match status" value="1"/>
</dbReference>
<dbReference type="GO" id="GO:0005829">
    <property type="term" value="C:cytosol"/>
    <property type="evidence" value="ECO:0007669"/>
    <property type="project" value="TreeGrafter"/>
</dbReference>
<dbReference type="NCBIfam" id="TIGR00204">
    <property type="entry name" value="dxs"/>
    <property type="match status" value="1"/>
</dbReference>
<dbReference type="SMART" id="SM00861">
    <property type="entry name" value="Transket_pyr"/>
    <property type="match status" value="1"/>
</dbReference>
<evidence type="ECO:0000313" key="14">
    <source>
        <dbReference type="Proteomes" id="UP000029999"/>
    </source>
</evidence>
<feature type="binding site" evidence="11">
    <location>
        <begin position="147"/>
        <end position="148"/>
    </location>
    <ligand>
        <name>thiamine diphosphate</name>
        <dbReference type="ChEBI" id="CHEBI:58937"/>
    </ligand>
</feature>
<comment type="pathway">
    <text evidence="1 11">Metabolic intermediate biosynthesis; 1-deoxy-D-xylulose 5-phosphate biosynthesis; 1-deoxy-D-xylulose 5-phosphate from D-glyceraldehyde 3-phosphate and pyruvate: step 1/1.</text>
</comment>
<dbReference type="PANTHER" id="PTHR43322:SF5">
    <property type="entry name" value="1-DEOXY-D-XYLULOSE-5-PHOSPHATE SYNTHASE, CHLOROPLASTIC"/>
    <property type="match status" value="1"/>
</dbReference>
<evidence type="ECO:0000256" key="7">
    <source>
        <dbReference type="ARBA" id="ARBA00022977"/>
    </source>
</evidence>
<dbReference type="Gene3D" id="3.40.50.970">
    <property type="match status" value="2"/>
</dbReference>
<dbReference type="InterPro" id="IPR033248">
    <property type="entry name" value="Transketolase_C"/>
</dbReference>
<comment type="catalytic activity">
    <reaction evidence="11">
        <text>D-glyceraldehyde 3-phosphate + pyruvate + H(+) = 1-deoxy-D-xylulose 5-phosphate + CO2</text>
        <dbReference type="Rhea" id="RHEA:12605"/>
        <dbReference type="ChEBI" id="CHEBI:15361"/>
        <dbReference type="ChEBI" id="CHEBI:15378"/>
        <dbReference type="ChEBI" id="CHEBI:16526"/>
        <dbReference type="ChEBI" id="CHEBI:57792"/>
        <dbReference type="ChEBI" id="CHEBI:59776"/>
        <dbReference type="EC" id="2.2.1.7"/>
    </reaction>
</comment>
<dbReference type="InterPro" id="IPR009014">
    <property type="entry name" value="Transketo_C/PFOR_II"/>
</dbReference>
<feature type="domain" description="Transketolase-like pyrimidine-binding" evidence="12">
    <location>
        <begin position="305"/>
        <end position="469"/>
    </location>
</feature>
<dbReference type="GO" id="GO:0000287">
    <property type="term" value="F:magnesium ion binding"/>
    <property type="evidence" value="ECO:0007669"/>
    <property type="project" value="UniProtKB-UniRule"/>
</dbReference>
<evidence type="ECO:0000256" key="4">
    <source>
        <dbReference type="ARBA" id="ARBA00022679"/>
    </source>
</evidence>
<dbReference type="Pfam" id="PF02780">
    <property type="entry name" value="Transketolase_C"/>
    <property type="match status" value="1"/>
</dbReference>
<reference evidence="13 14" key="1">
    <citation type="submission" date="2014-09" db="EMBL/GenBank/DDBJ databases">
        <authorList>
            <person name="Grob C."/>
            <person name="Taubert M."/>
            <person name="Howat A.M."/>
            <person name="Burns O.J."/>
            <person name="Dixon J.L."/>
            <person name="Chen Y."/>
            <person name="Murrell J.C."/>
        </authorList>
    </citation>
    <scope>NUCLEOTIDE SEQUENCE [LARGE SCALE GENOMIC DNA]</scope>
    <source>
        <strain evidence="13">L4</strain>
    </source>
</reference>
<dbReference type="PANTHER" id="PTHR43322">
    <property type="entry name" value="1-D-DEOXYXYLULOSE 5-PHOSPHATE SYNTHASE-RELATED"/>
    <property type="match status" value="1"/>
</dbReference>
<feature type="binding site" evidence="11">
    <location>
        <position position="175"/>
    </location>
    <ligand>
        <name>Mg(2+)</name>
        <dbReference type="ChEBI" id="CHEBI:18420"/>
    </ligand>
</feature>
<keyword evidence="4 11" id="KW-0808">Transferase</keyword>
<accession>A0A0A0BD59</accession>
<dbReference type="RefSeq" id="WP_036314264.1">
    <property type="nucleotide sequence ID" value="NZ_JRQD01000004.1"/>
</dbReference>
<comment type="function">
    <text evidence="10 11">Catalyzes the acyloin condensation reaction between C atoms 2 and 3 of pyruvate and glyceraldehyde 3-phosphate to yield 1-deoxy-D-xylulose-5-phosphate (DXP).</text>
</comment>
<dbReference type="CDD" id="cd02007">
    <property type="entry name" value="TPP_DXS"/>
    <property type="match status" value="1"/>
</dbReference>
<dbReference type="PROSITE" id="PS00801">
    <property type="entry name" value="TRANSKETOLASE_1"/>
    <property type="match status" value="1"/>
</dbReference>
<comment type="subunit">
    <text evidence="3 11">Homodimer.</text>
</comment>
<dbReference type="PROSITE" id="PS00802">
    <property type="entry name" value="TRANSKETOLASE_2"/>
    <property type="match status" value="1"/>
</dbReference>
<dbReference type="AlphaFoldDB" id="A0A0A0BD59"/>
<evidence type="ECO:0000256" key="2">
    <source>
        <dbReference type="ARBA" id="ARBA00011081"/>
    </source>
</evidence>
<feature type="binding site" evidence="11">
    <location>
        <position position="356"/>
    </location>
    <ligand>
        <name>thiamine diphosphate</name>
        <dbReference type="ChEBI" id="CHEBI:58937"/>
    </ligand>
</feature>
<dbReference type="InterPro" id="IPR005477">
    <property type="entry name" value="Dxylulose-5-P_synthase"/>
</dbReference>
<keyword evidence="7 11" id="KW-0784">Thiamine biosynthesis</keyword>
<keyword evidence="6 11" id="KW-0460">Magnesium</keyword>
<evidence type="ECO:0000256" key="9">
    <source>
        <dbReference type="ARBA" id="ARBA00023229"/>
    </source>
</evidence>
<comment type="cofactor">
    <cofactor evidence="11">
        <name>thiamine diphosphate</name>
        <dbReference type="ChEBI" id="CHEBI:58937"/>
    </cofactor>
    <text evidence="11">Binds 1 thiamine pyrophosphate per subunit.</text>
</comment>
<evidence type="ECO:0000259" key="12">
    <source>
        <dbReference type="SMART" id="SM00861"/>
    </source>
</evidence>
<name>A0A0A0BD59_9GAMM</name>
<organism evidence="13 14">
    <name type="scientific">Methylophaga thiooxydans</name>
    <dbReference type="NCBI Taxonomy" id="392484"/>
    <lineage>
        <taxon>Bacteria</taxon>
        <taxon>Pseudomonadati</taxon>
        <taxon>Pseudomonadota</taxon>
        <taxon>Gammaproteobacteria</taxon>
        <taxon>Thiotrichales</taxon>
        <taxon>Piscirickettsiaceae</taxon>
        <taxon>Methylophaga</taxon>
    </lineage>
</organism>
<dbReference type="InterPro" id="IPR020826">
    <property type="entry name" value="Transketolase_BS"/>
</dbReference>
<feature type="binding site" evidence="11">
    <location>
        <begin position="115"/>
        <end position="117"/>
    </location>
    <ligand>
        <name>thiamine diphosphate</name>
        <dbReference type="ChEBI" id="CHEBI:58937"/>
    </ligand>
</feature>
<gene>
    <name evidence="11" type="primary">dxs</name>
    <name evidence="13" type="ORF">LP43_1730</name>
</gene>
<dbReference type="GO" id="GO:0019288">
    <property type="term" value="P:isopentenyl diphosphate biosynthetic process, methylerythritol 4-phosphate pathway"/>
    <property type="evidence" value="ECO:0007669"/>
    <property type="project" value="TreeGrafter"/>
</dbReference>
<dbReference type="Pfam" id="PF02779">
    <property type="entry name" value="Transket_pyr"/>
    <property type="match status" value="1"/>
</dbReference>
<dbReference type="FunFam" id="3.40.50.970:FF:000005">
    <property type="entry name" value="1-deoxy-D-xylulose-5-phosphate synthase"/>
    <property type="match status" value="1"/>
</dbReference>
<dbReference type="CDD" id="cd07033">
    <property type="entry name" value="TPP_PYR_DXS_TK_like"/>
    <property type="match status" value="1"/>
</dbReference>
<protein>
    <recommendedName>
        <fullName evidence="11">1-deoxy-D-xylulose-5-phosphate synthase</fullName>
        <ecNumber evidence="11">2.2.1.7</ecNumber>
    </recommendedName>
    <alternativeName>
        <fullName evidence="11">1-deoxyxylulose-5-phosphate synthase</fullName>
        <shortName evidence="11">DXP synthase</shortName>
        <shortName evidence="11">DXPS</shortName>
    </alternativeName>
</protein>
<dbReference type="HAMAP" id="MF_00315">
    <property type="entry name" value="DXP_synth"/>
    <property type="match status" value="1"/>
</dbReference>
<dbReference type="GO" id="GO:0009228">
    <property type="term" value="P:thiamine biosynthetic process"/>
    <property type="evidence" value="ECO:0007669"/>
    <property type="project" value="UniProtKB-UniRule"/>
</dbReference>
<dbReference type="SUPFAM" id="SSF52922">
    <property type="entry name" value="TK C-terminal domain-like"/>
    <property type="match status" value="1"/>
</dbReference>
<comment type="caution">
    <text evidence="13">The sequence shown here is derived from an EMBL/GenBank/DDBJ whole genome shotgun (WGS) entry which is preliminary data.</text>
</comment>
<keyword evidence="5 11" id="KW-0479">Metal-binding</keyword>
<comment type="similarity">
    <text evidence="2 11">Belongs to the transketolase family. DXPS subfamily.</text>
</comment>
<dbReference type="NCBIfam" id="NF003933">
    <property type="entry name" value="PRK05444.2-2"/>
    <property type="match status" value="1"/>
</dbReference>
<feature type="binding site" evidence="11">
    <location>
        <position position="282"/>
    </location>
    <ligand>
        <name>thiamine diphosphate</name>
        <dbReference type="ChEBI" id="CHEBI:58937"/>
    </ligand>
</feature>
<evidence type="ECO:0000256" key="1">
    <source>
        <dbReference type="ARBA" id="ARBA00004980"/>
    </source>
</evidence>
<sequence>MDNLLTSINSPQDLRQLDKKQLPQLAEELRALIVESVQQTGGHISSNLGVIELTLALHYVYDTPDDRLVWDVGHQSYVHKILTGRRERMNSMRQPGGLSGFPKRGESEFDTFGVGHSSTSISAALGMALAAQANDDPRHAVAIIGDGALTAGQAYEALAHAGDLSANLLVILNDNEMSISKNVGGMANYLAKLLSGNFYTSAREGSKKVLEKIPPAWEIARRAEEHMKGMVVPGTLFEEMGFNYIGPIDGHDIDTLIATLSNLRKRKGPQFLHIVTKKGKGFEPAEKQPCKYHGVSPANSKSSGPSYTQVFGRWLCDMAKQDKDLIGITPAMCEGSGLNRFAEDFPDRYFDVGIAEQHSVTLAAGLACEGKKPVVAIYSTFLQRAYDQLIHDVALQNLPVMFAIDRAGLVGADGPTHAGSFDLSYLRCIPNMVVMAPADENECRQMLTTGFHHNGPTAVRYPRGTGIGRDIDPALNTIEIGKAELRRKGKKVAILAFGSLVDAAEQAAQQIDASVVNMRFVKPLDTTLIHQLADEHDLLITIEENAVMGGAGSAVNEYLREIGHDVAIRLMGLPDKFIDHGVHKQMLSDCGLDANGIIDVINRYFPA</sequence>
<dbReference type="InterPro" id="IPR049557">
    <property type="entry name" value="Transketolase_CS"/>
</dbReference>
<keyword evidence="9 11" id="KW-0414">Isoprene biosynthesis</keyword>
<evidence type="ECO:0000256" key="6">
    <source>
        <dbReference type="ARBA" id="ARBA00022842"/>
    </source>
</evidence>
<dbReference type="EC" id="2.2.1.7" evidence="11"/>
<dbReference type="EMBL" id="JRQD01000004">
    <property type="protein sequence ID" value="KGM06508.1"/>
    <property type="molecule type" value="Genomic_DNA"/>
</dbReference>
<evidence type="ECO:0000256" key="11">
    <source>
        <dbReference type="HAMAP-Rule" id="MF_00315"/>
    </source>
</evidence>
<dbReference type="Proteomes" id="UP000029999">
    <property type="component" value="Unassembled WGS sequence"/>
</dbReference>
<dbReference type="UniPathway" id="UPA00064">
    <property type="reaction ID" value="UER00091"/>
</dbReference>
<evidence type="ECO:0000313" key="13">
    <source>
        <dbReference type="EMBL" id="KGM06508.1"/>
    </source>
</evidence>
<evidence type="ECO:0000256" key="8">
    <source>
        <dbReference type="ARBA" id="ARBA00023052"/>
    </source>
</evidence>
<feature type="binding site" evidence="11">
    <location>
        <position position="74"/>
    </location>
    <ligand>
        <name>thiamine diphosphate</name>
        <dbReference type="ChEBI" id="CHEBI:58937"/>
    </ligand>
</feature>
<evidence type="ECO:0000256" key="3">
    <source>
        <dbReference type="ARBA" id="ARBA00011738"/>
    </source>
</evidence>
<dbReference type="GO" id="GO:0008661">
    <property type="term" value="F:1-deoxy-D-xylulose-5-phosphate synthase activity"/>
    <property type="evidence" value="ECO:0007669"/>
    <property type="project" value="UniProtKB-UniRule"/>
</dbReference>
<comment type="cofactor">
    <cofactor evidence="11">
        <name>Mg(2+)</name>
        <dbReference type="ChEBI" id="CHEBI:18420"/>
    </cofactor>
    <text evidence="11">Binds 1 Mg(2+) ion per subunit.</text>
</comment>
<proteinExistence type="inferred from homology"/>
<dbReference type="InterPro" id="IPR029061">
    <property type="entry name" value="THDP-binding"/>
</dbReference>
<dbReference type="Gene3D" id="3.40.50.920">
    <property type="match status" value="1"/>
</dbReference>
<dbReference type="FunFam" id="3.40.50.920:FF:000002">
    <property type="entry name" value="1-deoxy-D-xylulose-5-phosphate synthase"/>
    <property type="match status" value="1"/>
</dbReference>
<dbReference type="GO" id="GO:0016114">
    <property type="term" value="P:terpenoid biosynthetic process"/>
    <property type="evidence" value="ECO:0007669"/>
    <property type="project" value="UniProtKB-UniRule"/>
</dbReference>
<dbReference type="InterPro" id="IPR005475">
    <property type="entry name" value="Transketolase-like_Pyr-bd"/>
</dbReference>